<dbReference type="NCBIfam" id="TIGR01550">
    <property type="entry name" value="DOC_P1"/>
    <property type="match status" value="1"/>
</dbReference>
<protein>
    <submittedName>
        <fullName evidence="2">Type II toxin-antitoxin system death-on-curing family toxin</fullName>
    </submittedName>
</protein>
<proteinExistence type="predicted"/>
<dbReference type="PANTHER" id="PTHR39426">
    <property type="entry name" value="HOMOLOGY TO DEATH-ON-CURING PROTEIN OF PHAGE P1"/>
    <property type="match status" value="1"/>
</dbReference>
<sequence length="130" mass="15154">MIRYLTEKEIITFNIYVIQKYSPKEPIGVVDATALNMLVNAPKQYVFGIEQYPTLALKASNLFRNLVKKHVFYNGNKRTAFICLNIFLNLNGYELEVNTKEAIDFTVMIATHDLQEDDIEQWILKHIKIK</sequence>
<evidence type="ECO:0000259" key="1">
    <source>
        <dbReference type="PROSITE" id="PS51459"/>
    </source>
</evidence>
<dbReference type="EMBL" id="CP118848">
    <property type="protein sequence ID" value="WHI59824.1"/>
    <property type="molecule type" value="Genomic_DNA"/>
</dbReference>
<dbReference type="AlphaFoldDB" id="A0AAX3W3J8"/>
<dbReference type="InterPro" id="IPR006440">
    <property type="entry name" value="Doc"/>
</dbReference>
<name>A0AAX3W3J8_MAMLE</name>
<dbReference type="GO" id="GO:0016301">
    <property type="term" value="F:kinase activity"/>
    <property type="evidence" value="ECO:0007669"/>
    <property type="project" value="InterPro"/>
</dbReference>
<reference evidence="2" key="1">
    <citation type="journal article" date="2023" name="Antibiotics">
        <title>Prevalence and Molecular Characterization of Methicillin-Resistant Staphylococci (MRS) and Mammaliicocci (MRM) in Dromedary Camels from Algeria: First Detection of SCCmec-mecC Hybrid in Methicillin-Resistant Mammaliicoccus lentus.</title>
        <authorList>
            <person name="Belhout C."/>
            <person name="Boyen F."/>
            <person name="Vereecke N."/>
            <person name="Theuns S."/>
            <person name="Taibi N."/>
            <person name="Stegger M."/>
            <person name="de la Fe-Rodriguez P.Y."/>
            <person name="Bouayad L."/>
            <person name="Elgroud R."/>
            <person name="Butaye P."/>
        </authorList>
    </citation>
    <scope>NUCLEOTIDE SEQUENCE</scope>
    <source>
        <strain evidence="2">7048</strain>
    </source>
</reference>
<evidence type="ECO:0000313" key="2">
    <source>
        <dbReference type="EMBL" id="WHI59824.1"/>
    </source>
</evidence>
<dbReference type="InterPro" id="IPR036597">
    <property type="entry name" value="Fido-like_dom_sf"/>
</dbReference>
<accession>A0AAX3W3J8</accession>
<evidence type="ECO:0000313" key="3">
    <source>
        <dbReference type="Proteomes" id="UP001223261"/>
    </source>
</evidence>
<dbReference type="InterPro" id="IPR003812">
    <property type="entry name" value="Fido"/>
</dbReference>
<gene>
    <name evidence="2" type="ORF">PYH69_14105</name>
</gene>
<dbReference type="Gene3D" id="1.20.120.1870">
    <property type="entry name" value="Fic/DOC protein, Fido domain"/>
    <property type="match status" value="1"/>
</dbReference>
<dbReference type="RefSeq" id="WP_082892487.1">
    <property type="nucleotide sequence ID" value="NZ_CP075503.1"/>
</dbReference>
<feature type="domain" description="Fido" evidence="1">
    <location>
        <begin position="5"/>
        <end position="125"/>
    </location>
</feature>
<dbReference type="InterPro" id="IPR053737">
    <property type="entry name" value="Type_II_TA_Toxin"/>
</dbReference>
<dbReference type="Proteomes" id="UP001223261">
    <property type="component" value="Chromosome"/>
</dbReference>
<dbReference type="Pfam" id="PF02661">
    <property type="entry name" value="Fic"/>
    <property type="match status" value="1"/>
</dbReference>
<dbReference type="SUPFAM" id="SSF140931">
    <property type="entry name" value="Fic-like"/>
    <property type="match status" value="1"/>
</dbReference>
<organism evidence="2 3">
    <name type="scientific">Mammaliicoccus lentus</name>
    <name type="common">Staphylococcus lentus</name>
    <dbReference type="NCBI Taxonomy" id="42858"/>
    <lineage>
        <taxon>Bacteria</taxon>
        <taxon>Bacillati</taxon>
        <taxon>Bacillota</taxon>
        <taxon>Bacilli</taxon>
        <taxon>Bacillales</taxon>
        <taxon>Staphylococcaceae</taxon>
        <taxon>Mammaliicoccus</taxon>
    </lineage>
</organism>
<dbReference type="PANTHER" id="PTHR39426:SF1">
    <property type="entry name" value="HOMOLOGY TO DEATH-ON-CURING PROTEIN OF PHAGE P1"/>
    <property type="match status" value="1"/>
</dbReference>
<dbReference type="PROSITE" id="PS51459">
    <property type="entry name" value="FIDO"/>
    <property type="match status" value="1"/>
</dbReference>